<dbReference type="InterPro" id="IPR003180">
    <property type="entry name" value="MPG"/>
</dbReference>
<gene>
    <name evidence="6" type="ORF">OMM_04745</name>
</gene>
<evidence type="ECO:0000256" key="1">
    <source>
        <dbReference type="ARBA" id="ARBA00009232"/>
    </source>
</evidence>
<dbReference type="NCBIfam" id="TIGR00567">
    <property type="entry name" value="3mg"/>
    <property type="match status" value="1"/>
</dbReference>
<dbReference type="EC" id="3.2.2.-" evidence="5"/>
<evidence type="ECO:0000256" key="4">
    <source>
        <dbReference type="ARBA" id="ARBA00023204"/>
    </source>
</evidence>
<dbReference type="GO" id="GO:0006284">
    <property type="term" value="P:base-excision repair"/>
    <property type="evidence" value="ECO:0007669"/>
    <property type="project" value="InterPro"/>
</dbReference>
<organism evidence="6 7">
    <name type="scientific">Candidatus Magnetoglobus multicellularis str. Araruama</name>
    <dbReference type="NCBI Taxonomy" id="890399"/>
    <lineage>
        <taxon>Bacteria</taxon>
        <taxon>Pseudomonadati</taxon>
        <taxon>Thermodesulfobacteriota</taxon>
        <taxon>Desulfobacteria</taxon>
        <taxon>Desulfobacterales</taxon>
        <taxon>Desulfobacteraceae</taxon>
        <taxon>Candidatus Magnetoglobus</taxon>
    </lineage>
</organism>
<dbReference type="HAMAP" id="MF_00527">
    <property type="entry name" value="3MGH"/>
    <property type="match status" value="1"/>
</dbReference>
<dbReference type="InterPro" id="IPR036995">
    <property type="entry name" value="MPG_sf"/>
</dbReference>
<dbReference type="SUPFAM" id="SSF50486">
    <property type="entry name" value="FMT C-terminal domain-like"/>
    <property type="match status" value="1"/>
</dbReference>
<dbReference type="PANTHER" id="PTHR10429">
    <property type="entry name" value="DNA-3-METHYLADENINE GLYCOSYLASE"/>
    <property type="match status" value="1"/>
</dbReference>
<dbReference type="FunFam" id="3.10.300.10:FF:000001">
    <property type="entry name" value="Putative 3-methyladenine DNA glycosylase"/>
    <property type="match status" value="1"/>
</dbReference>
<dbReference type="Pfam" id="PF02245">
    <property type="entry name" value="Pur_DNA_glyco"/>
    <property type="match status" value="1"/>
</dbReference>
<protein>
    <recommendedName>
        <fullName evidence="5">Putative 3-methyladenine DNA glycosylase</fullName>
        <ecNumber evidence="5">3.2.2.-</ecNumber>
    </recommendedName>
</protein>
<name>A0A1V1NZT9_9BACT</name>
<dbReference type="CDD" id="cd00540">
    <property type="entry name" value="AAG"/>
    <property type="match status" value="1"/>
</dbReference>
<dbReference type="Proteomes" id="UP000189670">
    <property type="component" value="Unassembled WGS sequence"/>
</dbReference>
<accession>A0A1V1NZT9</accession>
<evidence type="ECO:0000313" key="7">
    <source>
        <dbReference type="Proteomes" id="UP000189670"/>
    </source>
</evidence>
<dbReference type="EMBL" id="ATBP01001063">
    <property type="protein sequence ID" value="ETR68129.1"/>
    <property type="molecule type" value="Genomic_DNA"/>
</dbReference>
<comment type="caution">
    <text evidence="6">The sequence shown here is derived from an EMBL/GenBank/DDBJ whole genome shotgun (WGS) entry which is preliminary data.</text>
</comment>
<dbReference type="InterPro" id="IPR011034">
    <property type="entry name" value="Formyl_transferase-like_C_sf"/>
</dbReference>
<proteinExistence type="inferred from homology"/>
<dbReference type="AlphaFoldDB" id="A0A1V1NZT9"/>
<dbReference type="PANTHER" id="PTHR10429:SF0">
    <property type="entry name" value="DNA-3-METHYLADENINE GLYCOSYLASE"/>
    <property type="match status" value="1"/>
</dbReference>
<keyword evidence="3 5" id="KW-0378">Hydrolase</keyword>
<dbReference type="GO" id="GO:0003905">
    <property type="term" value="F:alkylbase DNA N-glycosylase activity"/>
    <property type="evidence" value="ECO:0007669"/>
    <property type="project" value="InterPro"/>
</dbReference>
<sequence>MRLPQSFFLRGTLTVARDLLGKAFTIRAENQKGKSQLISGIIVETEAYLAENDPACHAFSGPTPRTQIMFQPGGLLYVYFIYGMYHCVNIVTESEGRGAAVLLRAVEPREGISFMQQNRPTAKHLQDVSNGPGKLAQAFGLTRADNATVLTSPKSRIYLEDINYPPQEVVTTTRIGIKNGKDYPYRFYLRDNPYVSKK</sequence>
<reference evidence="7" key="1">
    <citation type="submission" date="2012-11" db="EMBL/GenBank/DDBJ databases">
        <authorList>
            <person name="Lucero-Rivera Y.E."/>
            <person name="Tovar-Ramirez D."/>
        </authorList>
    </citation>
    <scope>NUCLEOTIDE SEQUENCE [LARGE SCALE GENOMIC DNA]</scope>
    <source>
        <strain evidence="7">Araruama</strain>
    </source>
</reference>
<evidence type="ECO:0000313" key="6">
    <source>
        <dbReference type="EMBL" id="ETR68129.1"/>
    </source>
</evidence>
<dbReference type="GO" id="GO:0003677">
    <property type="term" value="F:DNA binding"/>
    <property type="evidence" value="ECO:0007669"/>
    <property type="project" value="InterPro"/>
</dbReference>
<keyword evidence="2 5" id="KW-0227">DNA damage</keyword>
<evidence type="ECO:0000256" key="3">
    <source>
        <dbReference type="ARBA" id="ARBA00022801"/>
    </source>
</evidence>
<dbReference type="Gene3D" id="3.10.300.10">
    <property type="entry name" value="Methylpurine-DNA glycosylase (MPG)"/>
    <property type="match status" value="1"/>
</dbReference>
<keyword evidence="4 5" id="KW-0234">DNA repair</keyword>
<evidence type="ECO:0000256" key="2">
    <source>
        <dbReference type="ARBA" id="ARBA00022763"/>
    </source>
</evidence>
<comment type="similarity">
    <text evidence="1 5">Belongs to the DNA glycosylase MPG family.</text>
</comment>
<dbReference type="NCBIfam" id="NF002003">
    <property type="entry name" value="PRK00802.1-3"/>
    <property type="match status" value="1"/>
</dbReference>
<evidence type="ECO:0000256" key="5">
    <source>
        <dbReference type="HAMAP-Rule" id="MF_00527"/>
    </source>
</evidence>